<evidence type="ECO:0000256" key="2">
    <source>
        <dbReference type="ARBA" id="ARBA00022741"/>
    </source>
</evidence>
<dbReference type="Proteomes" id="UP000187735">
    <property type="component" value="Chromosome"/>
</dbReference>
<organism evidence="7 8">
    <name type="scientific">Fuerstiella marisgermanici</name>
    <dbReference type="NCBI Taxonomy" id="1891926"/>
    <lineage>
        <taxon>Bacteria</taxon>
        <taxon>Pseudomonadati</taxon>
        <taxon>Planctomycetota</taxon>
        <taxon>Planctomycetia</taxon>
        <taxon>Planctomycetales</taxon>
        <taxon>Planctomycetaceae</taxon>
        <taxon>Fuerstiella</taxon>
    </lineage>
</organism>
<name>A0A1P8WIR8_9PLAN</name>
<dbReference type="PANTHER" id="PTHR43289:SF6">
    <property type="entry name" value="SERINE_THREONINE-PROTEIN KINASE NEKL-3"/>
    <property type="match status" value="1"/>
</dbReference>
<dbReference type="CDD" id="cd14014">
    <property type="entry name" value="STKc_PknB_like"/>
    <property type="match status" value="1"/>
</dbReference>
<dbReference type="STRING" id="1891926.Fuma_03564"/>
<keyword evidence="4 5" id="KW-0067">ATP-binding</keyword>
<evidence type="ECO:0000313" key="8">
    <source>
        <dbReference type="Proteomes" id="UP000187735"/>
    </source>
</evidence>
<protein>
    <submittedName>
        <fullName evidence="7">Serine/threonine-protein kinase PknH</fullName>
        <ecNumber evidence="7">2.7.11.1</ecNumber>
    </submittedName>
</protein>
<feature type="domain" description="Protein kinase" evidence="6">
    <location>
        <begin position="17"/>
        <end position="294"/>
    </location>
</feature>
<reference evidence="7 8" key="1">
    <citation type="journal article" date="2016" name="Front. Microbiol.">
        <title>Fuerstia marisgermanicae gen. nov., sp. nov., an Unusual Member of the Phylum Planctomycetes from the German Wadden Sea.</title>
        <authorList>
            <person name="Kohn T."/>
            <person name="Heuer A."/>
            <person name="Jogler M."/>
            <person name="Vollmers J."/>
            <person name="Boedeker C."/>
            <person name="Bunk B."/>
            <person name="Rast P."/>
            <person name="Borchert D."/>
            <person name="Glockner I."/>
            <person name="Freese H.M."/>
            <person name="Klenk H.P."/>
            <person name="Overmann J."/>
            <person name="Kaster A.K."/>
            <person name="Rohde M."/>
            <person name="Wiegand S."/>
            <person name="Jogler C."/>
        </authorList>
    </citation>
    <scope>NUCLEOTIDE SEQUENCE [LARGE SCALE GENOMIC DNA]</scope>
    <source>
        <strain evidence="7 8">NH11</strain>
    </source>
</reference>
<dbReference type="EMBL" id="CP017641">
    <property type="protein sequence ID" value="APZ93946.1"/>
    <property type="molecule type" value="Genomic_DNA"/>
</dbReference>
<dbReference type="RefSeq" id="WP_158521050.1">
    <property type="nucleotide sequence ID" value="NZ_CP017641.1"/>
</dbReference>
<dbReference type="InterPro" id="IPR000719">
    <property type="entry name" value="Prot_kinase_dom"/>
</dbReference>
<dbReference type="SMART" id="SM00220">
    <property type="entry name" value="S_TKc"/>
    <property type="match status" value="1"/>
</dbReference>
<accession>A0A1P8WIR8</accession>
<evidence type="ECO:0000313" key="7">
    <source>
        <dbReference type="EMBL" id="APZ93946.1"/>
    </source>
</evidence>
<evidence type="ECO:0000256" key="4">
    <source>
        <dbReference type="ARBA" id="ARBA00022840"/>
    </source>
</evidence>
<evidence type="ECO:0000259" key="6">
    <source>
        <dbReference type="PROSITE" id="PS50011"/>
    </source>
</evidence>
<keyword evidence="8" id="KW-1185">Reference proteome</keyword>
<evidence type="ECO:0000256" key="1">
    <source>
        <dbReference type="ARBA" id="ARBA00022679"/>
    </source>
</evidence>
<sequence length="318" mass="35296">MDVNSRSKKQQRRIGKYVLLERLGFGGMSRVFSAIADDTQGKVALKITPVDNNSDVEFIDFQREVAIGRRLQHPHVVSAIECGCCDGRLFLAMPIVEGATLSNMTRLRDPLRKPASQRSRVFDDEWALPWVEGNWPHLARIAAQLSSALAACHAAGVIHRDIKPSNILMDRDGDVFLADFGLAVMHGQPSRFEVTNKDGTARYLPPEVFSKQRDGRSDIYSLGLTLHELATGRKPWGNIHHEVIRATRTEFRVPSVRSIRPEVPIELAACIDQAAADKPGRRFQTADAMQQAFLAAASRMPSDRLVAPIKIASKSIAR</sequence>
<keyword evidence="2 5" id="KW-0547">Nucleotide-binding</keyword>
<dbReference type="Pfam" id="PF00069">
    <property type="entry name" value="Pkinase"/>
    <property type="match status" value="1"/>
</dbReference>
<dbReference type="PROSITE" id="PS00107">
    <property type="entry name" value="PROTEIN_KINASE_ATP"/>
    <property type="match status" value="1"/>
</dbReference>
<dbReference type="InterPro" id="IPR008271">
    <property type="entry name" value="Ser/Thr_kinase_AS"/>
</dbReference>
<dbReference type="InterPro" id="IPR017441">
    <property type="entry name" value="Protein_kinase_ATP_BS"/>
</dbReference>
<dbReference type="GO" id="GO:0005524">
    <property type="term" value="F:ATP binding"/>
    <property type="evidence" value="ECO:0007669"/>
    <property type="project" value="UniProtKB-UniRule"/>
</dbReference>
<dbReference type="AlphaFoldDB" id="A0A1P8WIR8"/>
<dbReference type="GO" id="GO:0004674">
    <property type="term" value="F:protein serine/threonine kinase activity"/>
    <property type="evidence" value="ECO:0007669"/>
    <property type="project" value="UniProtKB-EC"/>
</dbReference>
<gene>
    <name evidence="7" type="primary">pknH_2</name>
    <name evidence="7" type="ORF">Fuma_03564</name>
</gene>
<feature type="binding site" evidence="5">
    <location>
        <position position="46"/>
    </location>
    <ligand>
        <name>ATP</name>
        <dbReference type="ChEBI" id="CHEBI:30616"/>
    </ligand>
</feature>
<keyword evidence="1 7" id="KW-0808">Transferase</keyword>
<proteinExistence type="predicted"/>
<keyword evidence="3 7" id="KW-0418">Kinase</keyword>
<evidence type="ECO:0000256" key="5">
    <source>
        <dbReference type="PROSITE-ProRule" id="PRU10141"/>
    </source>
</evidence>
<dbReference type="Gene3D" id="1.10.510.10">
    <property type="entry name" value="Transferase(Phosphotransferase) domain 1"/>
    <property type="match status" value="1"/>
</dbReference>
<dbReference type="PROSITE" id="PS50011">
    <property type="entry name" value="PROTEIN_KINASE_DOM"/>
    <property type="match status" value="1"/>
</dbReference>
<dbReference type="EC" id="2.7.11.1" evidence="7"/>
<dbReference type="InterPro" id="IPR011009">
    <property type="entry name" value="Kinase-like_dom_sf"/>
</dbReference>
<dbReference type="SUPFAM" id="SSF56112">
    <property type="entry name" value="Protein kinase-like (PK-like)"/>
    <property type="match status" value="1"/>
</dbReference>
<dbReference type="PROSITE" id="PS00108">
    <property type="entry name" value="PROTEIN_KINASE_ST"/>
    <property type="match status" value="1"/>
</dbReference>
<dbReference type="KEGG" id="fmr:Fuma_03564"/>
<dbReference type="OrthoDB" id="6111975at2"/>
<dbReference type="PANTHER" id="PTHR43289">
    <property type="entry name" value="MITOGEN-ACTIVATED PROTEIN KINASE KINASE KINASE 20-RELATED"/>
    <property type="match status" value="1"/>
</dbReference>
<dbReference type="Gene3D" id="3.30.200.20">
    <property type="entry name" value="Phosphorylase Kinase, domain 1"/>
    <property type="match status" value="1"/>
</dbReference>
<evidence type="ECO:0000256" key="3">
    <source>
        <dbReference type="ARBA" id="ARBA00022777"/>
    </source>
</evidence>